<gene>
    <name evidence="1" type="ORF">FRZ67_05360</name>
</gene>
<protein>
    <recommendedName>
        <fullName evidence="3">Cthe-2314-like HEPN domain-containing protein</fullName>
    </recommendedName>
</protein>
<reference evidence="1 2" key="1">
    <citation type="journal article" date="2016" name="Int. J. Syst. Evol. Microbiol.">
        <title>Panacibacter ginsenosidivorans gen. nov., sp. nov., with ginsenoside converting activity isolated from soil of a ginseng field.</title>
        <authorList>
            <person name="Siddiqi M.Z."/>
            <person name="Muhammad Shafi S."/>
            <person name="Choi K.D."/>
            <person name="Im W.T."/>
        </authorList>
    </citation>
    <scope>NUCLEOTIDE SEQUENCE [LARGE SCALE GENOMIC DNA]</scope>
    <source>
        <strain evidence="1 2">Gsoil1550</strain>
    </source>
</reference>
<keyword evidence="2" id="KW-1185">Reference proteome</keyword>
<dbReference type="AlphaFoldDB" id="A0A5B8V8U0"/>
<dbReference type="Proteomes" id="UP000321533">
    <property type="component" value="Chromosome"/>
</dbReference>
<proteinExistence type="predicted"/>
<dbReference type="RefSeq" id="WP_147188558.1">
    <property type="nucleotide sequence ID" value="NZ_CP042435.1"/>
</dbReference>
<dbReference type="EMBL" id="CP042435">
    <property type="protein sequence ID" value="QEC66758.1"/>
    <property type="molecule type" value="Genomic_DNA"/>
</dbReference>
<accession>A0A5B8V8U0</accession>
<evidence type="ECO:0000313" key="1">
    <source>
        <dbReference type="EMBL" id="QEC66758.1"/>
    </source>
</evidence>
<evidence type="ECO:0008006" key="3">
    <source>
        <dbReference type="Google" id="ProtNLM"/>
    </source>
</evidence>
<name>A0A5B8V8U0_9BACT</name>
<sequence>MDIEKITNLDELKALGYFESIRSVFFTKLLLLINHTDGKKLIINIPEDVKAILNDHLDFPQYLKALKKGNKELLLNFQEDIVTTLLINSWVVFELIIKSLSKKNYALSEEDISVNYYKNIFGLTQLEKKNLDLFYYIRNAFVHYNGAYYSYKEIDHVYNGHRFFSKSREGSKIIIPDTDFAFKMHLDIEKYAYKAWDNYHKKQN</sequence>
<dbReference type="OrthoDB" id="9987889at2"/>
<dbReference type="KEGG" id="pgin:FRZ67_05360"/>
<organism evidence="1 2">
    <name type="scientific">Panacibacter ginsenosidivorans</name>
    <dbReference type="NCBI Taxonomy" id="1813871"/>
    <lineage>
        <taxon>Bacteria</taxon>
        <taxon>Pseudomonadati</taxon>
        <taxon>Bacteroidota</taxon>
        <taxon>Chitinophagia</taxon>
        <taxon>Chitinophagales</taxon>
        <taxon>Chitinophagaceae</taxon>
        <taxon>Panacibacter</taxon>
    </lineage>
</organism>
<evidence type="ECO:0000313" key="2">
    <source>
        <dbReference type="Proteomes" id="UP000321533"/>
    </source>
</evidence>